<name>G0MQX2_CAEBE</name>
<organism evidence="3">
    <name type="scientific">Caenorhabditis brenneri</name>
    <name type="common">Nematode worm</name>
    <dbReference type="NCBI Taxonomy" id="135651"/>
    <lineage>
        <taxon>Eukaryota</taxon>
        <taxon>Metazoa</taxon>
        <taxon>Ecdysozoa</taxon>
        <taxon>Nematoda</taxon>
        <taxon>Chromadorea</taxon>
        <taxon>Rhabditida</taxon>
        <taxon>Rhabditina</taxon>
        <taxon>Rhabditomorpha</taxon>
        <taxon>Rhabditoidea</taxon>
        <taxon>Rhabditidae</taxon>
        <taxon>Peloderinae</taxon>
        <taxon>Caenorhabditis</taxon>
    </lineage>
</organism>
<dbReference type="EMBL" id="GL379807">
    <property type="protein sequence ID" value="EGT41475.1"/>
    <property type="molecule type" value="Genomic_DNA"/>
</dbReference>
<accession>G0MQX2</accession>
<evidence type="ECO:0000256" key="1">
    <source>
        <dbReference type="SAM" id="MobiDB-lite"/>
    </source>
</evidence>
<dbReference type="Proteomes" id="UP000008068">
    <property type="component" value="Unassembled WGS sequence"/>
</dbReference>
<dbReference type="InParanoid" id="G0MQX2"/>
<gene>
    <name evidence="2" type="ORF">CAEBREN_03207</name>
</gene>
<dbReference type="HOGENOM" id="CLU_457280_0_0_1"/>
<dbReference type="AlphaFoldDB" id="G0MQX2"/>
<proteinExistence type="predicted"/>
<evidence type="ECO:0000313" key="3">
    <source>
        <dbReference type="Proteomes" id="UP000008068"/>
    </source>
</evidence>
<protein>
    <submittedName>
        <fullName evidence="2">Uncharacterized protein</fullName>
    </submittedName>
</protein>
<reference evidence="3" key="1">
    <citation type="submission" date="2011-07" db="EMBL/GenBank/DDBJ databases">
        <authorList>
            <consortium name="Caenorhabditis brenneri Sequencing and Analysis Consortium"/>
            <person name="Wilson R.K."/>
        </authorList>
    </citation>
    <scope>NUCLEOTIDE SEQUENCE [LARGE SCALE GENOMIC DNA]</scope>
    <source>
        <strain evidence="3">PB2801</strain>
    </source>
</reference>
<feature type="region of interest" description="Disordered" evidence="1">
    <location>
        <begin position="413"/>
        <end position="457"/>
    </location>
</feature>
<feature type="compositionally biased region" description="Polar residues" evidence="1">
    <location>
        <begin position="415"/>
        <end position="457"/>
    </location>
</feature>
<keyword evidence="3" id="KW-1185">Reference proteome</keyword>
<evidence type="ECO:0000313" key="2">
    <source>
        <dbReference type="EMBL" id="EGT41475.1"/>
    </source>
</evidence>
<sequence>MEKNIALRREQGRTRYPNKDFSEIKKLGDILRLDDYNHDWTLRELIEQTAFQPDKKHLFYEYVNACSMILHNMMRIPIDIHASFIVLLFPLHQFFLNKANADVYTQVWGYYGKAPLPEDLNGITKSVPRRVENGNKGFSVIHGPPLTMKGMMHLYWLRQPHHIFRSKTAEEIMMKNLGPTEKDDIKRRVNNLIGNYHMADYDSNNRSFQVFDSKKSREIVRQCFEESMKNFGKASYGPEKKYSMRKRKLISYITVSLIADLPEIQQSIDEGYENISKWETCLKLLKAAFLSYKPGNSSKAIIKSNILKLYTNTLGNGANIGKPRATGFTSWGSPPFGFQTALCPYCHNPIVTRWPFQTNQCHPCASPIITRWLYPMVLSPHFNPVLTYNIPPPGLSPEKKAWLDQVISSPDIPSPTLNSNSSLCDKNLTNNQNSNARNAPTAPSQLSSKTGTCLDTASSVSPRNANLASFELTNQRKNVIVSHQLLSESSTRRYSALEKSLINADLASFDKILSTRSKSHSLRAGDQALSSNMVGNAQVQRKRASTETHAIPTKKKSRSPTLSIDVCNISSPTFNTKQPYPQLSGIDDTELYCQFQC</sequence>